<proteinExistence type="predicted"/>
<dbReference type="PANTHER" id="PTHR35580">
    <property type="entry name" value="CELL SURFACE GLYCOPROTEIN (S-LAYER PROTEIN)-LIKE PROTEIN"/>
    <property type="match status" value="1"/>
</dbReference>
<dbReference type="SUPFAM" id="SSF63829">
    <property type="entry name" value="Calcium-dependent phosphotriesterase"/>
    <property type="match status" value="3"/>
</dbReference>
<dbReference type="Gene3D" id="2.120.10.30">
    <property type="entry name" value="TolB, C-terminal domain"/>
    <property type="match status" value="2"/>
</dbReference>
<dbReference type="PANTHER" id="PTHR35580:SF1">
    <property type="entry name" value="PHYTASE-LIKE DOMAIN-CONTAINING PROTEIN"/>
    <property type="match status" value="1"/>
</dbReference>
<dbReference type="Pfam" id="PF06739">
    <property type="entry name" value="SBBP"/>
    <property type="match status" value="3"/>
</dbReference>
<feature type="signal peptide" evidence="1">
    <location>
        <begin position="1"/>
        <end position="28"/>
    </location>
</feature>
<protein>
    <submittedName>
        <fullName evidence="2">T9SS type A sorting domain-containing protein</fullName>
    </submittedName>
</protein>
<dbReference type="InterPro" id="IPR010620">
    <property type="entry name" value="SBBP_repeat"/>
</dbReference>
<dbReference type="AlphaFoldDB" id="A0A4Z0PRT1"/>
<dbReference type="OrthoDB" id="610424at2"/>
<keyword evidence="1" id="KW-0732">Signal</keyword>
<evidence type="ECO:0000256" key="1">
    <source>
        <dbReference type="SAM" id="SignalP"/>
    </source>
</evidence>
<keyword evidence="3" id="KW-1185">Reference proteome</keyword>
<reference evidence="2 3" key="1">
    <citation type="submission" date="2019-04" db="EMBL/GenBank/DDBJ databases">
        <authorList>
            <person name="Feng G."/>
            <person name="Zhang J."/>
            <person name="Zhu H."/>
        </authorList>
    </citation>
    <scope>NUCLEOTIDE SEQUENCE [LARGE SCALE GENOMIC DNA]</scope>
    <source>
        <strain evidence="2 3">JCM 31653</strain>
    </source>
</reference>
<evidence type="ECO:0000313" key="2">
    <source>
        <dbReference type="EMBL" id="TGE20368.1"/>
    </source>
</evidence>
<sequence length="1009" mass="103788">MLQPLRFAPRLLGLWLLFALLLTGGSGAAQTWEAATAVGTSELNGQSTGARTIADGSGGLYVTGTFQGVISLGGRTLRSEGYTSFIARLDAANTSQWILTLPKVGPGNLAVDAAGDLYVAGNFYGPSITLGSTTLTSTSTSLYGSDLFVAKLSRAGQWLWAYQASGPGSKQASNLALDASGNVYVTGNFGSGATFGTTTLTYTTGDIFVAKLTPAGQWQWAMKAGSNKANYVTGLKVDASGNTYVTGTFYGDEAVFGALSLPNTSTVGGSGLSDLFVAKLDPAGQWLWAVKAGGRDNEQASGLALDAAGNPYVAGQTQRGPVTFGSLALNSPDTNEAFVAKLNSAGQWQWVARAGGSDVETASDLTTDASGNAYLTGTSNSRRLTLGSVTLDKTGPQWATYVAKINAAGQWQWATENTGVGDASSSSIAVDAGNNVFLTGTFYEGTISFGSSALNSNGVADLFVAKLNSAGQWQWAGQGNGGGDAAVHATATDAAGNVYLAGSFTGTLAFGSTVLSSHNINELFVAKRNAAGQWLWITQAGGMASYGTAYFDDKHGLALDADGNVYVTGSFKGDATFGPSALSSIVGGYKGFDVFVAKLNGSGQWQWGRQAGGNNDDRGNGVAVDATGRVYVTGSFESATAGFGTSTLTNQNSFGGATFVAQLTSAGQWLWATTGGGNGAGLALDAAGGAYVTGPYATPTATFGTTTLTNPGSPSSYVAKISTAGQWQWATPATGGSVYARGIAADASGNAYVTGSFRTSATFGPTTFTSSDSSDIFVAKISRAGQWQWAAQGGMRGSNEGRAIAVGTDGSAYVTGNFRSAGAIFGSATLPYSRSSLYDSFVAKLTPAGQWQWAKSSGGTNFAHSLALDNAGTIYLGGEFAGRYGGIRATFGTLALTSPAAEHSVGFLARLNGTVTGNTQRAKTMTLAEAFPNPFAHQLTVQLLAPVAGVVDITAHDVTGRQWLHQQLTLRARQTALMLPEAARWPAGVYTLTVRQGQQQQVLKVIRQD</sequence>
<accession>A0A4Z0PRT1</accession>
<name>A0A4Z0PRT1_9BACT</name>
<evidence type="ECO:0000313" key="3">
    <source>
        <dbReference type="Proteomes" id="UP000297549"/>
    </source>
</evidence>
<dbReference type="EMBL" id="SRLC01000003">
    <property type="protein sequence ID" value="TGE20368.1"/>
    <property type="molecule type" value="Genomic_DNA"/>
</dbReference>
<dbReference type="RefSeq" id="WP_135465170.1">
    <property type="nucleotide sequence ID" value="NZ_SRLC01000003.1"/>
</dbReference>
<dbReference type="InterPro" id="IPR026444">
    <property type="entry name" value="Secre_tail"/>
</dbReference>
<dbReference type="NCBIfam" id="TIGR04183">
    <property type="entry name" value="Por_Secre_tail"/>
    <property type="match status" value="1"/>
</dbReference>
<dbReference type="InterPro" id="IPR011042">
    <property type="entry name" value="6-blade_b-propeller_TolB-like"/>
</dbReference>
<comment type="caution">
    <text evidence="2">The sequence shown here is derived from an EMBL/GenBank/DDBJ whole genome shotgun (WGS) entry which is preliminary data.</text>
</comment>
<organism evidence="2 3">
    <name type="scientific">Hymenobacter aquaticus</name>
    <dbReference type="NCBI Taxonomy" id="1867101"/>
    <lineage>
        <taxon>Bacteria</taxon>
        <taxon>Pseudomonadati</taxon>
        <taxon>Bacteroidota</taxon>
        <taxon>Cytophagia</taxon>
        <taxon>Cytophagales</taxon>
        <taxon>Hymenobacteraceae</taxon>
        <taxon>Hymenobacter</taxon>
    </lineage>
</organism>
<gene>
    <name evidence="2" type="ORF">E5K00_20415</name>
</gene>
<dbReference type="Proteomes" id="UP000297549">
    <property type="component" value="Unassembled WGS sequence"/>
</dbReference>
<feature type="chain" id="PRO_5021477685" evidence="1">
    <location>
        <begin position="29"/>
        <end position="1009"/>
    </location>
</feature>
<dbReference type="Gene3D" id="2.80.10.50">
    <property type="match status" value="1"/>
</dbReference>
<dbReference type="InterPro" id="IPR052918">
    <property type="entry name" value="Motility_Chemotaxis_Reg"/>
</dbReference>